<feature type="domain" description="HNH nuclease" evidence="2">
    <location>
        <begin position="72"/>
        <end position="115"/>
    </location>
</feature>
<dbReference type="Gene3D" id="3.90.75.20">
    <property type="match status" value="1"/>
</dbReference>
<dbReference type="SUPFAM" id="SSF54171">
    <property type="entry name" value="DNA-binding domain"/>
    <property type="match status" value="1"/>
</dbReference>
<dbReference type="InterPro" id="IPR003615">
    <property type="entry name" value="HNH_nuc"/>
</dbReference>
<dbReference type="InterPro" id="IPR016177">
    <property type="entry name" value="DNA-bd_dom_sf"/>
</dbReference>
<dbReference type="InterPro" id="IPR036955">
    <property type="entry name" value="AP2/ERF_dom_sf"/>
</dbReference>
<evidence type="ECO:0000259" key="2">
    <source>
        <dbReference type="Pfam" id="PF13392"/>
    </source>
</evidence>
<dbReference type="Pfam" id="PF07463">
    <property type="entry name" value="NUMOD4"/>
    <property type="match status" value="1"/>
</dbReference>
<dbReference type="GO" id="GO:0003700">
    <property type="term" value="F:DNA-binding transcription factor activity"/>
    <property type="evidence" value="ECO:0007669"/>
    <property type="project" value="InterPro"/>
</dbReference>
<dbReference type="Proteomes" id="UP000018812">
    <property type="component" value="Segment"/>
</dbReference>
<protein>
    <recommendedName>
        <fullName evidence="5">HNH nuclease domain-containing protein</fullName>
    </recommendedName>
</protein>
<dbReference type="InterPro" id="IPR044925">
    <property type="entry name" value="His-Me_finger_sf"/>
</dbReference>
<dbReference type="EMBL" id="KF620435">
    <property type="protein sequence ID" value="AHB79481.1"/>
    <property type="molecule type" value="Genomic_DNA"/>
</dbReference>
<evidence type="ECO:0000259" key="1">
    <source>
        <dbReference type="Pfam" id="PF07463"/>
    </source>
</evidence>
<name>V5UPN0_9CAUD</name>
<proteinExistence type="predicted"/>
<accession>V5UPN0</accession>
<dbReference type="SUPFAM" id="SSF54060">
    <property type="entry name" value="His-Me finger endonucleases"/>
    <property type="match status" value="1"/>
</dbReference>
<gene>
    <name evidence="3" type="ORF">psb1_0063</name>
</gene>
<dbReference type="KEGG" id="vg:18504908"/>
<evidence type="ECO:0008006" key="5">
    <source>
        <dbReference type="Google" id="ProtNLM"/>
    </source>
</evidence>
<dbReference type="GeneID" id="18504908"/>
<sequence length="194" mass="22361">MIHSGFPIEDNPMLNINESWKDIVGYEGYYEVSTHGRVRNTRTGMIKNQCVQTSGKYLQVSLWKGNKEKRCLIHRLVAIAFIPNPEDKPQVNHLDKNDKNNHVQNLEWVTISENHLHAFANGRKGSKSRLGEKTSKASQYRYVYWDTKRAVWKASIKIDGKTVNIGRFNTDLEAALAADEAIDSWGWDRIKNFQ</sequence>
<evidence type="ECO:0000313" key="3">
    <source>
        <dbReference type="EMBL" id="AHB79481.1"/>
    </source>
</evidence>
<dbReference type="GO" id="GO:0003677">
    <property type="term" value="F:DNA binding"/>
    <property type="evidence" value="ECO:0007669"/>
    <property type="project" value="InterPro"/>
</dbReference>
<dbReference type="Pfam" id="PF13392">
    <property type="entry name" value="HNH_3"/>
    <property type="match status" value="1"/>
</dbReference>
<reference evidence="3 4" key="1">
    <citation type="journal article" date="2014" name="Res. Microbiol.">
        <title>Characterization and complete genome sequence of a novel N4-like bacteriophage, pSb-1 infecting Shigella boydii.</title>
        <authorList>
            <person name="Jun J.W."/>
            <person name="Yun S.K."/>
            <person name="Kim H.J."/>
            <person name="Chai J.Y."/>
            <person name="Park S.C."/>
        </authorList>
    </citation>
    <scope>NUCLEOTIDE SEQUENCE [LARGE SCALE GENOMIC DNA]</scope>
</reference>
<keyword evidence="4" id="KW-1185">Reference proteome</keyword>
<dbReference type="InterPro" id="IPR010902">
    <property type="entry name" value="NUMOD4"/>
</dbReference>
<feature type="domain" description="NUMOD4" evidence="1">
    <location>
        <begin position="18"/>
        <end position="63"/>
    </location>
</feature>
<dbReference type="Gene3D" id="3.30.730.10">
    <property type="entry name" value="AP2/ERF domain"/>
    <property type="match status" value="1"/>
</dbReference>
<evidence type="ECO:0000313" key="4">
    <source>
        <dbReference type="Proteomes" id="UP000018812"/>
    </source>
</evidence>
<dbReference type="OrthoDB" id="21336at10239"/>
<dbReference type="RefSeq" id="YP_009008464.1">
    <property type="nucleotide sequence ID" value="NC_023589.1"/>
</dbReference>
<organism evidence="3 4">
    <name type="scientific">Shigella phage pSb-1</name>
    <dbReference type="NCBI Taxonomy" id="1414738"/>
    <lineage>
        <taxon>Viruses</taxon>
        <taxon>Duplodnaviria</taxon>
        <taxon>Heunggongvirae</taxon>
        <taxon>Uroviricota</taxon>
        <taxon>Caudoviricetes</taxon>
        <taxon>Schitoviridae</taxon>
        <taxon>Enquatrovirinae</taxon>
        <taxon>Gamaleyavirus</taxon>
        <taxon>Gamaleyavirus Sb1</taxon>
    </lineage>
</organism>
<dbReference type="GO" id="GO:0016788">
    <property type="term" value="F:hydrolase activity, acting on ester bonds"/>
    <property type="evidence" value="ECO:0007669"/>
    <property type="project" value="InterPro"/>
</dbReference>